<accession>A0AAV4T3H2</accession>
<protein>
    <submittedName>
        <fullName evidence="1">Uncharacterized protein</fullName>
    </submittedName>
</protein>
<dbReference type="EMBL" id="BPLR01010648">
    <property type="protein sequence ID" value="GIY40714.1"/>
    <property type="molecule type" value="Genomic_DNA"/>
</dbReference>
<dbReference type="Proteomes" id="UP001054945">
    <property type="component" value="Unassembled WGS sequence"/>
</dbReference>
<name>A0AAV4T3H2_CAEEX</name>
<evidence type="ECO:0000313" key="1">
    <source>
        <dbReference type="EMBL" id="GIY40714.1"/>
    </source>
</evidence>
<keyword evidence="2" id="KW-1185">Reference proteome</keyword>
<sequence>MFLGPLKIPGNKCAFMNSILQTPVLHSPLVVTVGHYTRYPRDRWGMWVEKGKMKKLSSLSVFHFFSFEELFLSWLETRLFPIALLDFDFCLCDFTSSLTPSSTPLCIICTSVDCLDLEGAERIIPRNV</sequence>
<gene>
    <name evidence="1" type="ORF">CEXT_407321</name>
</gene>
<evidence type="ECO:0000313" key="2">
    <source>
        <dbReference type="Proteomes" id="UP001054945"/>
    </source>
</evidence>
<organism evidence="1 2">
    <name type="scientific">Caerostris extrusa</name>
    <name type="common">Bark spider</name>
    <name type="synonym">Caerostris bankana</name>
    <dbReference type="NCBI Taxonomy" id="172846"/>
    <lineage>
        <taxon>Eukaryota</taxon>
        <taxon>Metazoa</taxon>
        <taxon>Ecdysozoa</taxon>
        <taxon>Arthropoda</taxon>
        <taxon>Chelicerata</taxon>
        <taxon>Arachnida</taxon>
        <taxon>Araneae</taxon>
        <taxon>Araneomorphae</taxon>
        <taxon>Entelegynae</taxon>
        <taxon>Araneoidea</taxon>
        <taxon>Araneidae</taxon>
        <taxon>Caerostris</taxon>
    </lineage>
</organism>
<reference evidence="1 2" key="1">
    <citation type="submission" date="2021-06" db="EMBL/GenBank/DDBJ databases">
        <title>Caerostris extrusa draft genome.</title>
        <authorList>
            <person name="Kono N."/>
            <person name="Arakawa K."/>
        </authorList>
    </citation>
    <scope>NUCLEOTIDE SEQUENCE [LARGE SCALE GENOMIC DNA]</scope>
</reference>
<dbReference type="AlphaFoldDB" id="A0AAV4T3H2"/>
<proteinExistence type="predicted"/>
<comment type="caution">
    <text evidence="1">The sequence shown here is derived from an EMBL/GenBank/DDBJ whole genome shotgun (WGS) entry which is preliminary data.</text>
</comment>